<feature type="chain" id="PRO_5038885020" evidence="5">
    <location>
        <begin position="23"/>
        <end position="320"/>
    </location>
</feature>
<evidence type="ECO:0000256" key="5">
    <source>
        <dbReference type="SAM" id="SignalP"/>
    </source>
</evidence>
<evidence type="ECO:0000313" key="7">
    <source>
        <dbReference type="EMBL" id="NYD36714.1"/>
    </source>
</evidence>
<dbReference type="GO" id="GO:0030288">
    <property type="term" value="C:outer membrane-bounded periplasmic space"/>
    <property type="evidence" value="ECO:0007669"/>
    <property type="project" value="TreeGrafter"/>
</dbReference>
<protein>
    <submittedName>
        <fullName evidence="7">Iron complex transport system substrate-binding protein</fullName>
    </submittedName>
</protein>
<keyword evidence="4 5" id="KW-0732">Signal</keyword>
<dbReference type="InterPro" id="IPR002491">
    <property type="entry name" value="ABC_transptr_periplasmic_BD"/>
</dbReference>
<dbReference type="Gene3D" id="3.40.50.1980">
    <property type="entry name" value="Nitrogenase molybdenum iron protein domain"/>
    <property type="match status" value="2"/>
</dbReference>
<dbReference type="PROSITE" id="PS50983">
    <property type="entry name" value="FE_B12_PBP"/>
    <property type="match status" value="1"/>
</dbReference>
<evidence type="ECO:0000256" key="4">
    <source>
        <dbReference type="ARBA" id="ARBA00022729"/>
    </source>
</evidence>
<reference evidence="7 8" key="1">
    <citation type="submission" date="2020-07" db="EMBL/GenBank/DDBJ databases">
        <title>Sequencing the genomes of 1000 actinobacteria strains.</title>
        <authorList>
            <person name="Klenk H.-P."/>
        </authorList>
    </citation>
    <scope>NUCLEOTIDE SEQUENCE [LARGE SCALE GENOMIC DNA]</scope>
    <source>
        <strain evidence="7 8">DSM 45772</strain>
    </source>
</reference>
<sequence length="320" mass="33325">MSPRRRPFVALLLGIVAALVLSACGGGSESGSTASSALAAPGFPVTITHKFGQTTIPTKPVRVVTVGYNDVDFALALGVVPVGERQFLGSFDAANRPWAQQALGGQRPELVGGNQIDVEKVASLRPDLILGVYSYMERADYDALSRIAPTIADPQDGVAVPWQEQTRITGQALGESARADQVIASVEQKFTDAKNANPQFAGKTVAVDLTANGSTNSLGTDDLRTQPFTGLGMQVAPTTQELSSEQLGELNKDALAVFGADEATTRAIPTFNTLPVVQAGRVAFLGGETSVFAGAVGFGSPLSLPYAIDAMVPPLAQALR</sequence>
<dbReference type="Pfam" id="PF01497">
    <property type="entry name" value="Peripla_BP_2"/>
    <property type="match status" value="1"/>
</dbReference>
<gene>
    <name evidence="7" type="ORF">BJ983_002816</name>
</gene>
<comment type="subcellular location">
    <subcellularLocation>
        <location evidence="1">Cell envelope</location>
    </subcellularLocation>
</comment>
<dbReference type="RefSeq" id="WP_218890273.1">
    <property type="nucleotide sequence ID" value="NZ_BAABHP010000021.1"/>
</dbReference>
<name>A0A7Y9J6Q9_9PSEU</name>
<dbReference type="AlphaFoldDB" id="A0A7Y9J6Q9"/>
<accession>A0A7Y9J6Q9</accession>
<evidence type="ECO:0000259" key="6">
    <source>
        <dbReference type="PROSITE" id="PS50983"/>
    </source>
</evidence>
<dbReference type="PANTHER" id="PTHR30532:SF24">
    <property type="entry name" value="FERRIC ENTEROBACTIN-BINDING PERIPLASMIC PROTEIN FEPB"/>
    <property type="match status" value="1"/>
</dbReference>
<comment type="caution">
    <text evidence="7">The sequence shown here is derived from an EMBL/GenBank/DDBJ whole genome shotgun (WGS) entry which is preliminary data.</text>
</comment>
<dbReference type="InterPro" id="IPR051313">
    <property type="entry name" value="Bact_iron-sidero_bind"/>
</dbReference>
<dbReference type="Proteomes" id="UP000535890">
    <property type="component" value="Unassembled WGS sequence"/>
</dbReference>
<keyword evidence="8" id="KW-1185">Reference proteome</keyword>
<organism evidence="7 8">
    <name type="scientific">Actinomycetospora corticicola</name>
    <dbReference type="NCBI Taxonomy" id="663602"/>
    <lineage>
        <taxon>Bacteria</taxon>
        <taxon>Bacillati</taxon>
        <taxon>Actinomycetota</taxon>
        <taxon>Actinomycetes</taxon>
        <taxon>Pseudonocardiales</taxon>
        <taxon>Pseudonocardiaceae</taxon>
        <taxon>Actinomycetospora</taxon>
    </lineage>
</organism>
<evidence type="ECO:0000256" key="1">
    <source>
        <dbReference type="ARBA" id="ARBA00004196"/>
    </source>
</evidence>
<dbReference type="GO" id="GO:1901678">
    <property type="term" value="P:iron coordination entity transport"/>
    <property type="evidence" value="ECO:0007669"/>
    <property type="project" value="UniProtKB-ARBA"/>
</dbReference>
<dbReference type="PROSITE" id="PS51257">
    <property type="entry name" value="PROKAR_LIPOPROTEIN"/>
    <property type="match status" value="1"/>
</dbReference>
<feature type="domain" description="Fe/B12 periplasmic-binding" evidence="6">
    <location>
        <begin position="62"/>
        <end position="319"/>
    </location>
</feature>
<evidence type="ECO:0000256" key="2">
    <source>
        <dbReference type="ARBA" id="ARBA00008814"/>
    </source>
</evidence>
<evidence type="ECO:0000256" key="3">
    <source>
        <dbReference type="ARBA" id="ARBA00022448"/>
    </source>
</evidence>
<dbReference type="CDD" id="cd01146">
    <property type="entry name" value="FhuD"/>
    <property type="match status" value="1"/>
</dbReference>
<comment type="similarity">
    <text evidence="2">Belongs to the bacterial solute-binding protein 8 family.</text>
</comment>
<dbReference type="SUPFAM" id="SSF53807">
    <property type="entry name" value="Helical backbone' metal receptor"/>
    <property type="match status" value="1"/>
</dbReference>
<dbReference type="EMBL" id="JACCBN010000001">
    <property type="protein sequence ID" value="NYD36714.1"/>
    <property type="molecule type" value="Genomic_DNA"/>
</dbReference>
<keyword evidence="3" id="KW-0813">Transport</keyword>
<proteinExistence type="inferred from homology"/>
<feature type="signal peptide" evidence="5">
    <location>
        <begin position="1"/>
        <end position="22"/>
    </location>
</feature>
<dbReference type="PANTHER" id="PTHR30532">
    <property type="entry name" value="IRON III DICITRATE-BINDING PERIPLASMIC PROTEIN"/>
    <property type="match status" value="1"/>
</dbReference>
<evidence type="ECO:0000313" key="8">
    <source>
        <dbReference type="Proteomes" id="UP000535890"/>
    </source>
</evidence>